<dbReference type="GO" id="GO:0005975">
    <property type="term" value="P:carbohydrate metabolic process"/>
    <property type="evidence" value="ECO:0007669"/>
    <property type="project" value="InterPro"/>
</dbReference>
<organism evidence="1">
    <name type="scientific">marine metagenome</name>
    <dbReference type="NCBI Taxonomy" id="408172"/>
    <lineage>
        <taxon>unclassified sequences</taxon>
        <taxon>metagenomes</taxon>
        <taxon>ecological metagenomes</taxon>
    </lineage>
</organism>
<evidence type="ECO:0008006" key="2">
    <source>
        <dbReference type="Google" id="ProtNLM"/>
    </source>
</evidence>
<protein>
    <recommendedName>
        <fullName evidence="2">NodB homology domain-containing protein</fullName>
    </recommendedName>
</protein>
<name>A0A382D7K5_9ZZZZ</name>
<sequence length="258" mass="30804">MQYIFLSHDVDWRRQGPSIEHILSRKDRFDAELFEKTKPEDLYRNIPEYMELEEKFGVRSTFFFRTFYENGDVLDYEDDIKQLQKSNWEIGLHTEPSSVGNIEKIQQEKQKLESITGKPVVGNRVHFLKYDEEMFFRLQKLGFLYDSSVRYSKDRIDEKEMGFTKIDGVFEFPVTLMDAYLFTHMKIKEEEIIPIFQKTLDLSRSTYNSRDYHVISVIWHDNVLKMKGGRMYKQILEFLTSQDDVEIKRGADLVKILS</sequence>
<gene>
    <name evidence="1" type="ORF">METZ01_LOCUS187234</name>
</gene>
<proteinExistence type="predicted"/>
<dbReference type="AlphaFoldDB" id="A0A382D7K5"/>
<dbReference type="Gene3D" id="3.20.20.370">
    <property type="entry name" value="Glycoside hydrolase/deacetylase"/>
    <property type="match status" value="1"/>
</dbReference>
<dbReference type="InterPro" id="IPR011330">
    <property type="entry name" value="Glyco_hydro/deAcase_b/a-brl"/>
</dbReference>
<dbReference type="EMBL" id="UINC01038013">
    <property type="protein sequence ID" value="SVB34380.1"/>
    <property type="molecule type" value="Genomic_DNA"/>
</dbReference>
<dbReference type="SUPFAM" id="SSF88713">
    <property type="entry name" value="Glycoside hydrolase/deacetylase"/>
    <property type="match status" value="1"/>
</dbReference>
<evidence type="ECO:0000313" key="1">
    <source>
        <dbReference type="EMBL" id="SVB34380.1"/>
    </source>
</evidence>
<reference evidence="1" key="1">
    <citation type="submission" date="2018-05" db="EMBL/GenBank/DDBJ databases">
        <authorList>
            <person name="Lanie J.A."/>
            <person name="Ng W.-L."/>
            <person name="Kazmierczak K.M."/>
            <person name="Andrzejewski T.M."/>
            <person name="Davidsen T.M."/>
            <person name="Wayne K.J."/>
            <person name="Tettelin H."/>
            <person name="Glass J.I."/>
            <person name="Rusch D."/>
            <person name="Podicherti R."/>
            <person name="Tsui H.-C.T."/>
            <person name="Winkler M.E."/>
        </authorList>
    </citation>
    <scope>NUCLEOTIDE SEQUENCE</scope>
</reference>
<accession>A0A382D7K5</accession>